<sequence>MDKDRENFVYIAKLAEQAERYDEMVDAMKKVANLDVELTVEERNLLSVGYKNVIGARRASWRILSSIEQKEEARGNELNVKRIKEYRQKVEAELSKISTDIMQVIDEHLIPSCTGGESTVFYYKMKGDYYRYLAEFKTGDERKDVADLSMKAYQISSWTYRHDVPHSCYWIMFAFKTEHTRAASTTAEAELSPTHPIRLGLALNFSVFYYEIMNSPERACHLAKQAFDEAISELDTLSEESYKDSTLIMQLLRDNLTLWTSDIPEDGGDEAQKMDISAKDGEAHGESQLKVVGTVYCDTCRTQFLTHVSKMIPGEMMQRCGWNAERRKVGTRNTKDQRNNIYNVEVALIRRLEINRMSLKLRSPKAKRSEISKEKLSFKPLKKPHNENRNFTDDCLSHLKLKRIKTMSYAHKETVEICKKQEGLVSSYYTATVLAAIARTKYLVRYETRFSEDRTRLLVESVDEADIRPLPPPNLEVSEKVDAYVNDAWWVGKIVRKVDPNYYVKLDSTGTVVHCPFYKVRVHLEWEHGKWVYPPIKPQTDEDQSNAI</sequence>
<evidence type="ECO:0000313" key="1">
    <source>
        <dbReference type="EMBL" id="KAH9797320.1"/>
    </source>
</evidence>
<evidence type="ECO:0000313" key="2">
    <source>
        <dbReference type="Proteomes" id="UP000829398"/>
    </source>
</evidence>
<proteinExistence type="predicted"/>
<name>A0ACB8NIY0_CITSI</name>
<dbReference type="EMBL" id="CM039171">
    <property type="protein sequence ID" value="KAH9797320.1"/>
    <property type="molecule type" value="Genomic_DNA"/>
</dbReference>
<protein>
    <submittedName>
        <fullName evidence="1">14 3 3 domain-containing protein</fullName>
    </submittedName>
</protein>
<accession>A0ACB8NIY0</accession>
<reference evidence="2" key="1">
    <citation type="journal article" date="2023" name="Hortic. Res.">
        <title>A chromosome-level phased genome enabling allele-level studies in sweet orange: a case study on citrus Huanglongbing tolerance.</title>
        <authorList>
            <person name="Wu B."/>
            <person name="Yu Q."/>
            <person name="Deng Z."/>
            <person name="Duan Y."/>
            <person name="Luo F."/>
            <person name="Gmitter F. Jr."/>
        </authorList>
    </citation>
    <scope>NUCLEOTIDE SEQUENCE [LARGE SCALE GENOMIC DNA]</scope>
    <source>
        <strain evidence="2">cv. Valencia</strain>
    </source>
</reference>
<dbReference type="Proteomes" id="UP000829398">
    <property type="component" value="Chromosome 2"/>
</dbReference>
<gene>
    <name evidence="1" type="ORF">KPL71_005827</name>
</gene>
<keyword evidence="2" id="KW-1185">Reference proteome</keyword>
<organism evidence="1 2">
    <name type="scientific">Citrus sinensis</name>
    <name type="common">Sweet orange</name>
    <name type="synonym">Citrus aurantium var. sinensis</name>
    <dbReference type="NCBI Taxonomy" id="2711"/>
    <lineage>
        <taxon>Eukaryota</taxon>
        <taxon>Viridiplantae</taxon>
        <taxon>Streptophyta</taxon>
        <taxon>Embryophyta</taxon>
        <taxon>Tracheophyta</taxon>
        <taxon>Spermatophyta</taxon>
        <taxon>Magnoliopsida</taxon>
        <taxon>eudicotyledons</taxon>
        <taxon>Gunneridae</taxon>
        <taxon>Pentapetalae</taxon>
        <taxon>rosids</taxon>
        <taxon>malvids</taxon>
        <taxon>Sapindales</taxon>
        <taxon>Rutaceae</taxon>
        <taxon>Aurantioideae</taxon>
        <taxon>Citrus</taxon>
    </lineage>
</organism>
<comment type="caution">
    <text evidence="1">The sequence shown here is derived from an EMBL/GenBank/DDBJ whole genome shotgun (WGS) entry which is preliminary data.</text>
</comment>